<comment type="similarity">
    <text evidence="1">Belongs to the CFA/CMAS family.</text>
</comment>
<reference evidence="7 8" key="1">
    <citation type="submission" date="2020-08" db="EMBL/GenBank/DDBJ databases">
        <title>A novel species.</title>
        <authorList>
            <person name="Gao J."/>
        </authorList>
    </citation>
    <scope>NUCLEOTIDE SEQUENCE [LARGE SCALE GENOMIC DNA]</scope>
    <source>
        <strain evidence="7 8">CRXT-G-22</strain>
    </source>
</reference>
<protein>
    <submittedName>
        <fullName evidence="7">Class I SAM-dependent methyltransferase</fullName>
    </submittedName>
</protein>
<dbReference type="PIRSF" id="PIRSF003085">
    <property type="entry name" value="CMAS"/>
    <property type="match status" value="1"/>
</dbReference>
<dbReference type="InterPro" id="IPR003333">
    <property type="entry name" value="CMAS"/>
</dbReference>
<dbReference type="EMBL" id="CP060828">
    <property type="protein sequence ID" value="QNP68065.1"/>
    <property type="molecule type" value="Genomic_DNA"/>
</dbReference>
<evidence type="ECO:0000256" key="5">
    <source>
        <dbReference type="ARBA" id="ARBA00023098"/>
    </source>
</evidence>
<dbReference type="Pfam" id="PF02353">
    <property type="entry name" value="CMAS"/>
    <property type="match status" value="1"/>
</dbReference>
<keyword evidence="8" id="KW-1185">Reference proteome</keyword>
<feature type="domain" description="Polyketide synthase-like methyltransferase" evidence="6">
    <location>
        <begin position="163"/>
        <end position="414"/>
    </location>
</feature>
<keyword evidence="3 7" id="KW-0808">Transferase</keyword>
<keyword evidence="4" id="KW-0949">S-adenosyl-L-methionine</keyword>
<name>A0A7H0I5J9_9ACTN</name>
<organism evidence="7 8">
    <name type="scientific">Streptomyces roseirectus</name>
    <dbReference type="NCBI Taxonomy" id="2768066"/>
    <lineage>
        <taxon>Bacteria</taxon>
        <taxon>Bacillati</taxon>
        <taxon>Actinomycetota</taxon>
        <taxon>Actinomycetes</taxon>
        <taxon>Kitasatosporales</taxon>
        <taxon>Streptomycetaceae</taxon>
        <taxon>Streptomyces</taxon>
    </lineage>
</organism>
<evidence type="ECO:0000313" key="7">
    <source>
        <dbReference type="EMBL" id="QNP68065.1"/>
    </source>
</evidence>
<dbReference type="PANTHER" id="PTHR43667">
    <property type="entry name" value="CYCLOPROPANE-FATTY-ACYL-PHOSPHOLIPID SYNTHASE"/>
    <property type="match status" value="1"/>
</dbReference>
<dbReference type="GO" id="GO:0008610">
    <property type="term" value="P:lipid biosynthetic process"/>
    <property type="evidence" value="ECO:0007669"/>
    <property type="project" value="InterPro"/>
</dbReference>
<dbReference type="Gene3D" id="3.40.50.150">
    <property type="entry name" value="Vaccinia Virus protein VP39"/>
    <property type="match status" value="1"/>
</dbReference>
<dbReference type="KEGG" id="sroi:IAG44_00260"/>
<dbReference type="InterPro" id="IPR020803">
    <property type="entry name" value="MeTfrase_dom"/>
</dbReference>
<dbReference type="GO" id="GO:0032259">
    <property type="term" value="P:methylation"/>
    <property type="evidence" value="ECO:0007669"/>
    <property type="project" value="UniProtKB-KW"/>
</dbReference>
<evidence type="ECO:0000256" key="3">
    <source>
        <dbReference type="ARBA" id="ARBA00022679"/>
    </source>
</evidence>
<evidence type="ECO:0000259" key="6">
    <source>
        <dbReference type="SMART" id="SM00828"/>
    </source>
</evidence>
<sequence>MAEPAAAILARFSEQVLGVPLPVGIRLWDGSTAGPADGPAFVLRDREALRRLLWRPGELGLARAWVAGDLDVDGDLYELLKRVAALVWERDEPAGRTATLRRALGVLTAPGGLRTVGRTLSLAGPGLPPAPPAEEVVRRRGPAHSLRRDKEAISHHYDAGNDFYALMLGPSLVYSCAYWQSAPHTSGSGSGSGDTLERAQEAKLDLVCRKLALREGQRLLDVGCGWGSMALHAAEHYGVQVVGVTLSVEQATAARERVAAAGLDHRVEIRVQDYRQIDDAPFDAISSIGMAEHVGGARYREYAHILHRLLKPGGRLLNHQIARRPVRDEDTYRMDPFIDRYVFPDGELAPVGSTVSLLEEAGFEVRDVESLREHYALTLREWVANLEARWDEAVALTSPARARVWRLYMAASAVGFETNTMGVNQVLAVRTGTDGRSGMPLRRDFLSTPAPAAH</sequence>
<dbReference type="SMART" id="SM00828">
    <property type="entry name" value="PKS_MT"/>
    <property type="match status" value="1"/>
</dbReference>
<keyword evidence="5" id="KW-0443">Lipid metabolism</keyword>
<dbReference type="Proteomes" id="UP000516052">
    <property type="component" value="Chromosome"/>
</dbReference>
<proteinExistence type="inferred from homology"/>
<evidence type="ECO:0000256" key="1">
    <source>
        <dbReference type="ARBA" id="ARBA00010815"/>
    </source>
</evidence>
<evidence type="ECO:0000256" key="4">
    <source>
        <dbReference type="ARBA" id="ARBA00022691"/>
    </source>
</evidence>
<dbReference type="CDD" id="cd02440">
    <property type="entry name" value="AdoMet_MTases"/>
    <property type="match status" value="1"/>
</dbReference>
<gene>
    <name evidence="7" type="ORF">IAG44_00260</name>
</gene>
<dbReference type="GO" id="GO:0008168">
    <property type="term" value="F:methyltransferase activity"/>
    <property type="evidence" value="ECO:0007669"/>
    <property type="project" value="UniProtKB-KW"/>
</dbReference>
<dbReference type="PANTHER" id="PTHR43667:SF1">
    <property type="entry name" value="CYCLOPROPANE-FATTY-ACYL-PHOSPHOLIPID SYNTHASE"/>
    <property type="match status" value="1"/>
</dbReference>
<dbReference type="InterPro" id="IPR050723">
    <property type="entry name" value="CFA/CMAS"/>
</dbReference>
<dbReference type="InterPro" id="IPR029063">
    <property type="entry name" value="SAM-dependent_MTases_sf"/>
</dbReference>
<dbReference type="RefSeq" id="WP_187745108.1">
    <property type="nucleotide sequence ID" value="NZ_CP060828.1"/>
</dbReference>
<evidence type="ECO:0000256" key="2">
    <source>
        <dbReference type="ARBA" id="ARBA00022603"/>
    </source>
</evidence>
<dbReference type="SUPFAM" id="SSF53335">
    <property type="entry name" value="S-adenosyl-L-methionine-dependent methyltransferases"/>
    <property type="match status" value="1"/>
</dbReference>
<evidence type="ECO:0000313" key="8">
    <source>
        <dbReference type="Proteomes" id="UP000516052"/>
    </source>
</evidence>
<accession>A0A7H0I5J9</accession>
<dbReference type="AlphaFoldDB" id="A0A7H0I5J9"/>
<keyword evidence="2 7" id="KW-0489">Methyltransferase</keyword>